<dbReference type="AlphaFoldDB" id="A0A7S4EJF0"/>
<evidence type="ECO:0000313" key="2">
    <source>
        <dbReference type="EMBL" id="CAE0718053.1"/>
    </source>
</evidence>
<dbReference type="InterPro" id="IPR016123">
    <property type="entry name" value="Mog1/PsbP_a/b/a-sand"/>
</dbReference>
<sequence>MMPLNHKTFTMNNLWMNICTLAVALVASLTVVRGLSLSNGETTLSRRGFASTIAGGVAGSSMLFIDPNFARAEDTIATPLARFEDKNCKFSIDLPSEWIKTEQSLPDRRKIILYIKPDSNQKTLFFIAFTPTRDDFTSLGSFGSVDQVAQATILPKAELAAREGIESEMLTAVAKKQAYFFDYVQSIPSQPKTHFRTIFSLAAGATGGAGSVLVSITGQTPEADYASMEPLFNKVLDSYQNA</sequence>
<name>A0A7S4EJF0_9STRA</name>
<dbReference type="SUPFAM" id="SSF55724">
    <property type="entry name" value="Mog1p/PsbP-like"/>
    <property type="match status" value="1"/>
</dbReference>
<evidence type="ECO:0000259" key="1">
    <source>
        <dbReference type="Pfam" id="PF01789"/>
    </source>
</evidence>
<gene>
    <name evidence="2" type="ORF">PAUS00366_LOCUS10806</name>
</gene>
<accession>A0A7S4EJF0</accession>
<proteinExistence type="predicted"/>
<organism evidence="2">
    <name type="scientific">Pseudo-nitzschia australis</name>
    <dbReference type="NCBI Taxonomy" id="44445"/>
    <lineage>
        <taxon>Eukaryota</taxon>
        <taxon>Sar</taxon>
        <taxon>Stramenopiles</taxon>
        <taxon>Ochrophyta</taxon>
        <taxon>Bacillariophyta</taxon>
        <taxon>Bacillariophyceae</taxon>
        <taxon>Bacillariophycidae</taxon>
        <taxon>Bacillariales</taxon>
        <taxon>Bacillariaceae</taxon>
        <taxon>Pseudo-nitzschia</taxon>
    </lineage>
</organism>
<dbReference type="GO" id="GO:0009523">
    <property type="term" value="C:photosystem II"/>
    <property type="evidence" value="ECO:0007669"/>
    <property type="project" value="InterPro"/>
</dbReference>
<feature type="domain" description="PsbP C-terminal" evidence="1">
    <location>
        <begin position="80"/>
        <end position="240"/>
    </location>
</feature>
<reference evidence="2" key="1">
    <citation type="submission" date="2021-01" db="EMBL/GenBank/DDBJ databases">
        <authorList>
            <person name="Corre E."/>
            <person name="Pelletier E."/>
            <person name="Niang G."/>
            <person name="Scheremetjew M."/>
            <person name="Finn R."/>
            <person name="Kale V."/>
            <person name="Holt S."/>
            <person name="Cochrane G."/>
            <person name="Meng A."/>
            <person name="Brown T."/>
            <person name="Cohen L."/>
        </authorList>
    </citation>
    <scope>NUCLEOTIDE SEQUENCE</scope>
    <source>
        <strain evidence="2">10249 10 AB</strain>
    </source>
</reference>
<protein>
    <recommendedName>
        <fullName evidence="1">PsbP C-terminal domain-containing protein</fullName>
    </recommendedName>
</protein>
<dbReference type="Gene3D" id="3.40.1000.10">
    <property type="entry name" value="Mog1/PsbP, alpha/beta/alpha sandwich"/>
    <property type="match status" value="1"/>
</dbReference>
<dbReference type="EMBL" id="HBIX01014775">
    <property type="protein sequence ID" value="CAE0718053.1"/>
    <property type="molecule type" value="Transcribed_RNA"/>
</dbReference>
<dbReference type="GO" id="GO:0005509">
    <property type="term" value="F:calcium ion binding"/>
    <property type="evidence" value="ECO:0007669"/>
    <property type="project" value="InterPro"/>
</dbReference>
<dbReference type="GO" id="GO:0019898">
    <property type="term" value="C:extrinsic component of membrane"/>
    <property type="evidence" value="ECO:0007669"/>
    <property type="project" value="InterPro"/>
</dbReference>
<dbReference type="Pfam" id="PF01789">
    <property type="entry name" value="PsbP"/>
    <property type="match status" value="1"/>
</dbReference>
<dbReference type="GO" id="GO:0015979">
    <property type="term" value="P:photosynthesis"/>
    <property type="evidence" value="ECO:0007669"/>
    <property type="project" value="InterPro"/>
</dbReference>
<dbReference type="InterPro" id="IPR002683">
    <property type="entry name" value="PsbP_C"/>
</dbReference>